<protein>
    <recommendedName>
        <fullName evidence="3">Reverse transcriptase domain</fullName>
    </recommendedName>
</protein>
<reference evidence="1 2" key="1">
    <citation type="submission" date="2019-08" db="EMBL/GenBank/DDBJ databases">
        <authorList>
            <person name="Alioto T."/>
            <person name="Alioto T."/>
            <person name="Gomez Garrido J."/>
        </authorList>
    </citation>
    <scope>NUCLEOTIDE SEQUENCE [LARGE SCALE GENOMIC DNA]</scope>
</reference>
<evidence type="ECO:0008006" key="3">
    <source>
        <dbReference type="Google" id="ProtNLM"/>
    </source>
</evidence>
<dbReference type="Proteomes" id="UP000325440">
    <property type="component" value="Unassembled WGS sequence"/>
</dbReference>
<dbReference type="AlphaFoldDB" id="A0A5E4M712"/>
<organism evidence="1 2">
    <name type="scientific">Cinara cedri</name>
    <dbReference type="NCBI Taxonomy" id="506608"/>
    <lineage>
        <taxon>Eukaryota</taxon>
        <taxon>Metazoa</taxon>
        <taxon>Ecdysozoa</taxon>
        <taxon>Arthropoda</taxon>
        <taxon>Hexapoda</taxon>
        <taxon>Insecta</taxon>
        <taxon>Pterygota</taxon>
        <taxon>Neoptera</taxon>
        <taxon>Paraneoptera</taxon>
        <taxon>Hemiptera</taxon>
        <taxon>Sternorrhyncha</taxon>
        <taxon>Aphidomorpha</taxon>
        <taxon>Aphidoidea</taxon>
        <taxon>Aphididae</taxon>
        <taxon>Lachninae</taxon>
        <taxon>Cinara</taxon>
    </lineage>
</organism>
<evidence type="ECO:0000313" key="2">
    <source>
        <dbReference type="Proteomes" id="UP000325440"/>
    </source>
</evidence>
<proteinExistence type="predicted"/>
<accession>A0A5E4M712</accession>
<name>A0A5E4M712_9HEMI</name>
<sequence>MLVQWLRFGDDIATVADSEENPETMLQKMNSTLKQEYNLNINKTKTSILIGKGTYRELKDVGLGRDEWRHHSTDLRIEKKYVLVRLE</sequence>
<keyword evidence="2" id="KW-1185">Reference proteome</keyword>
<gene>
    <name evidence="1" type="ORF">CINCED_3A015971</name>
</gene>
<dbReference type="EMBL" id="CABPRJ010000038">
    <property type="protein sequence ID" value="VVC26590.1"/>
    <property type="molecule type" value="Genomic_DNA"/>
</dbReference>
<evidence type="ECO:0000313" key="1">
    <source>
        <dbReference type="EMBL" id="VVC26590.1"/>
    </source>
</evidence>